<name>A0A562V231_9ACTN</name>
<dbReference type="InterPro" id="IPR010982">
    <property type="entry name" value="Lambda_DNA-bd_dom_sf"/>
</dbReference>
<evidence type="ECO:0000313" key="2">
    <source>
        <dbReference type="EMBL" id="TWJ11872.1"/>
    </source>
</evidence>
<dbReference type="InterPro" id="IPR001387">
    <property type="entry name" value="Cro/C1-type_HTH"/>
</dbReference>
<dbReference type="Gene3D" id="1.10.260.40">
    <property type="entry name" value="lambda repressor-like DNA-binding domains"/>
    <property type="match status" value="1"/>
</dbReference>
<dbReference type="EMBL" id="VLLL01000006">
    <property type="protein sequence ID" value="TWJ11872.1"/>
    <property type="molecule type" value="Genomic_DNA"/>
</dbReference>
<reference evidence="2 3" key="1">
    <citation type="journal article" date="2013" name="Stand. Genomic Sci.">
        <title>Genomic Encyclopedia of Type Strains, Phase I: The one thousand microbial genomes (KMG-I) project.</title>
        <authorList>
            <person name="Kyrpides N.C."/>
            <person name="Woyke T."/>
            <person name="Eisen J.A."/>
            <person name="Garrity G."/>
            <person name="Lilburn T.G."/>
            <person name="Beck B.J."/>
            <person name="Whitman W.B."/>
            <person name="Hugenholtz P."/>
            <person name="Klenk H.P."/>
        </authorList>
    </citation>
    <scope>NUCLEOTIDE SEQUENCE [LARGE SCALE GENOMIC DNA]</scope>
    <source>
        <strain evidence="2 3">DSM 45044</strain>
    </source>
</reference>
<dbReference type="CDD" id="cd00093">
    <property type="entry name" value="HTH_XRE"/>
    <property type="match status" value="1"/>
</dbReference>
<dbReference type="AlphaFoldDB" id="A0A562V231"/>
<feature type="domain" description="HTH cro/C1-type" evidence="1">
    <location>
        <begin position="16"/>
        <end position="70"/>
    </location>
</feature>
<organism evidence="2 3">
    <name type="scientific">Stackebrandtia albiflava</name>
    <dbReference type="NCBI Taxonomy" id="406432"/>
    <lineage>
        <taxon>Bacteria</taxon>
        <taxon>Bacillati</taxon>
        <taxon>Actinomycetota</taxon>
        <taxon>Actinomycetes</taxon>
        <taxon>Glycomycetales</taxon>
        <taxon>Glycomycetaceae</taxon>
        <taxon>Stackebrandtia</taxon>
    </lineage>
</organism>
<keyword evidence="3" id="KW-1185">Reference proteome</keyword>
<dbReference type="RefSeq" id="WP_158645581.1">
    <property type="nucleotide sequence ID" value="NZ_BAABIJ010000002.1"/>
</dbReference>
<dbReference type="SUPFAM" id="SSF47413">
    <property type="entry name" value="lambda repressor-like DNA-binding domains"/>
    <property type="match status" value="1"/>
</dbReference>
<proteinExistence type="predicted"/>
<dbReference type="Pfam" id="PF19054">
    <property type="entry name" value="DUF5753"/>
    <property type="match status" value="1"/>
</dbReference>
<sequence>MSKTPALARHTLAQMMRRLRRASGVTLDAAAAEIGCDPTTVGRWEKAKSSPRRSDLMMLARLYNASSAEIGRMTGLLMQAGQQGIWESAKLSPELRTLYEAEMSATSIDVVELDLIPALAQTMEYLRAVQAVELPPVSPSATPEMVERTWRQRHELVFTDPVPTIRLVLGQSSLSYLDDLPEVQSGQLNRLQELDALPSVEVRVLTRLHASMIGGFTIIDPIDSPEGVGVPFVFIEAADGCRYVEDSDVVSRHRAIFEMVWTRAQPIEEYLK</sequence>
<protein>
    <submittedName>
        <fullName evidence="2">Helix-turn-helix protein</fullName>
    </submittedName>
</protein>
<evidence type="ECO:0000259" key="1">
    <source>
        <dbReference type="PROSITE" id="PS50943"/>
    </source>
</evidence>
<dbReference type="PROSITE" id="PS50943">
    <property type="entry name" value="HTH_CROC1"/>
    <property type="match status" value="1"/>
</dbReference>
<gene>
    <name evidence="2" type="ORF">LX16_2610</name>
</gene>
<dbReference type="Pfam" id="PF13560">
    <property type="entry name" value="HTH_31"/>
    <property type="match status" value="1"/>
</dbReference>
<dbReference type="GO" id="GO:0003677">
    <property type="term" value="F:DNA binding"/>
    <property type="evidence" value="ECO:0007669"/>
    <property type="project" value="InterPro"/>
</dbReference>
<dbReference type="OrthoDB" id="5149137at2"/>
<comment type="caution">
    <text evidence="2">The sequence shown here is derived from an EMBL/GenBank/DDBJ whole genome shotgun (WGS) entry which is preliminary data.</text>
</comment>
<accession>A0A562V231</accession>
<dbReference type="SMART" id="SM00530">
    <property type="entry name" value="HTH_XRE"/>
    <property type="match status" value="1"/>
</dbReference>
<dbReference type="InterPro" id="IPR043917">
    <property type="entry name" value="DUF5753"/>
</dbReference>
<evidence type="ECO:0000313" key="3">
    <source>
        <dbReference type="Proteomes" id="UP000321617"/>
    </source>
</evidence>
<dbReference type="Proteomes" id="UP000321617">
    <property type="component" value="Unassembled WGS sequence"/>
</dbReference>